<dbReference type="InterPro" id="IPR001537">
    <property type="entry name" value="SpoU_MeTrfase"/>
</dbReference>
<dbReference type="PANTHER" id="PTHR43191:SF2">
    <property type="entry name" value="RRNA METHYLTRANSFERASE 3, MITOCHONDRIAL"/>
    <property type="match status" value="1"/>
</dbReference>
<evidence type="ECO:0000259" key="4">
    <source>
        <dbReference type="SMART" id="SM00967"/>
    </source>
</evidence>
<dbReference type="SUPFAM" id="SSF75217">
    <property type="entry name" value="alpha/beta knot"/>
    <property type="match status" value="1"/>
</dbReference>
<dbReference type="GO" id="GO:0006396">
    <property type="term" value="P:RNA processing"/>
    <property type="evidence" value="ECO:0007669"/>
    <property type="project" value="InterPro"/>
</dbReference>
<protein>
    <submittedName>
        <fullName evidence="5">RNA methyltransferase</fullName>
    </submittedName>
</protein>
<sequence>MQAASNHAHVRIVQSRQNARVKELRAALRNGEKTDSGLIALEGQHLVEEALRSGLHIATLFIRSGSLDLLNDLVVRADTEIIELAPDIFASAVTTETPQPIAALAEAPSLALEEILAARHPLIVVSAGLQDPGNLGAIVRSAEAFAANAVVALPGTVSIWNSKALRASAGSAFRLPVIPASTQELFSAFRSFSIRSAATTVEGGTPAHQLDLTQPIALFIGNEGSGLPPELVSQCNDRITIPSPGPVESLNAAIAAGILLYEASRQRAHHG</sequence>
<dbReference type="InterPro" id="IPR013123">
    <property type="entry name" value="SpoU_subst-bd"/>
</dbReference>
<comment type="similarity">
    <text evidence="1">Belongs to the class IV-like SAM-binding methyltransferase superfamily. RNA methyltransferase TrmH family.</text>
</comment>
<dbReference type="InterPro" id="IPR053888">
    <property type="entry name" value="MRM3-like_sub_bind"/>
</dbReference>
<dbReference type="GO" id="GO:0008173">
    <property type="term" value="F:RNA methyltransferase activity"/>
    <property type="evidence" value="ECO:0007669"/>
    <property type="project" value="InterPro"/>
</dbReference>
<dbReference type="Pfam" id="PF00588">
    <property type="entry name" value="SpoU_methylase"/>
    <property type="match status" value="1"/>
</dbReference>
<dbReference type="AlphaFoldDB" id="A0A7G8BKN0"/>
<dbReference type="Pfam" id="PF22435">
    <property type="entry name" value="MRM3-like_sub_bind"/>
    <property type="match status" value="1"/>
</dbReference>
<dbReference type="KEGG" id="adin:H7849_03735"/>
<evidence type="ECO:0000256" key="1">
    <source>
        <dbReference type="ARBA" id="ARBA00007228"/>
    </source>
</evidence>
<reference evidence="5 6" key="1">
    <citation type="submission" date="2020-08" db="EMBL/GenBank/DDBJ databases">
        <title>Edaphobacter telluris sp. nov. and Acidobacterium dinghuensis sp. nov., two acidobacteria isolated from forest soil.</title>
        <authorList>
            <person name="Fu J."/>
            <person name="Qiu L."/>
        </authorList>
    </citation>
    <scope>NUCLEOTIDE SEQUENCE [LARGE SCALE GENOMIC DNA]</scope>
    <source>
        <strain evidence="5">4Y35</strain>
    </source>
</reference>
<dbReference type="EMBL" id="CP060394">
    <property type="protein sequence ID" value="QNI33100.1"/>
    <property type="molecule type" value="Genomic_DNA"/>
</dbReference>
<dbReference type="SUPFAM" id="SSF55315">
    <property type="entry name" value="L30e-like"/>
    <property type="match status" value="1"/>
</dbReference>
<dbReference type="InterPro" id="IPR029026">
    <property type="entry name" value="tRNA_m1G_MTases_N"/>
</dbReference>
<dbReference type="GO" id="GO:0032259">
    <property type="term" value="P:methylation"/>
    <property type="evidence" value="ECO:0007669"/>
    <property type="project" value="UniProtKB-KW"/>
</dbReference>
<dbReference type="Gene3D" id="3.40.1280.10">
    <property type="match status" value="1"/>
</dbReference>
<dbReference type="Proteomes" id="UP000515312">
    <property type="component" value="Chromosome"/>
</dbReference>
<dbReference type="InterPro" id="IPR029064">
    <property type="entry name" value="Ribosomal_eL30-like_sf"/>
</dbReference>
<evidence type="ECO:0000256" key="2">
    <source>
        <dbReference type="ARBA" id="ARBA00022603"/>
    </source>
</evidence>
<dbReference type="Gene3D" id="3.30.1330.30">
    <property type="match status" value="1"/>
</dbReference>
<dbReference type="InterPro" id="IPR029028">
    <property type="entry name" value="Alpha/beta_knot_MTases"/>
</dbReference>
<dbReference type="InterPro" id="IPR051259">
    <property type="entry name" value="rRNA_Methyltransferase"/>
</dbReference>
<name>A0A7G8BKN0_9BACT</name>
<keyword evidence="6" id="KW-1185">Reference proteome</keyword>
<proteinExistence type="inferred from homology"/>
<keyword evidence="3 5" id="KW-0808">Transferase</keyword>
<organism evidence="5 6">
    <name type="scientific">Alloacidobacterium dinghuense</name>
    <dbReference type="NCBI Taxonomy" id="2763107"/>
    <lineage>
        <taxon>Bacteria</taxon>
        <taxon>Pseudomonadati</taxon>
        <taxon>Acidobacteriota</taxon>
        <taxon>Terriglobia</taxon>
        <taxon>Terriglobales</taxon>
        <taxon>Acidobacteriaceae</taxon>
        <taxon>Alloacidobacterium</taxon>
    </lineage>
</organism>
<evidence type="ECO:0000256" key="3">
    <source>
        <dbReference type="ARBA" id="ARBA00022679"/>
    </source>
</evidence>
<dbReference type="PANTHER" id="PTHR43191">
    <property type="entry name" value="RRNA METHYLTRANSFERASE 3"/>
    <property type="match status" value="1"/>
</dbReference>
<dbReference type="CDD" id="cd18095">
    <property type="entry name" value="SpoU-like_rRNA-MTase"/>
    <property type="match status" value="1"/>
</dbReference>
<dbReference type="RefSeq" id="WP_186744248.1">
    <property type="nucleotide sequence ID" value="NZ_CP060394.1"/>
</dbReference>
<keyword evidence="2 5" id="KW-0489">Methyltransferase</keyword>
<feature type="domain" description="RNA 2-O ribose methyltransferase substrate binding" evidence="4">
    <location>
        <begin position="40"/>
        <end position="111"/>
    </location>
</feature>
<dbReference type="GO" id="GO:0005737">
    <property type="term" value="C:cytoplasm"/>
    <property type="evidence" value="ECO:0007669"/>
    <property type="project" value="UniProtKB-ARBA"/>
</dbReference>
<gene>
    <name evidence="5" type="ORF">H7849_03735</name>
</gene>
<dbReference type="GO" id="GO:0003723">
    <property type="term" value="F:RNA binding"/>
    <property type="evidence" value="ECO:0007669"/>
    <property type="project" value="InterPro"/>
</dbReference>
<dbReference type="SMART" id="SM00967">
    <property type="entry name" value="SpoU_sub_bind"/>
    <property type="match status" value="1"/>
</dbReference>
<evidence type="ECO:0000313" key="6">
    <source>
        <dbReference type="Proteomes" id="UP000515312"/>
    </source>
</evidence>
<accession>A0A7G8BKN0</accession>
<evidence type="ECO:0000313" key="5">
    <source>
        <dbReference type="EMBL" id="QNI33100.1"/>
    </source>
</evidence>